<proteinExistence type="inferred from homology"/>
<keyword evidence="2 9" id="KW-0479">Metal-binding</keyword>
<dbReference type="EMBL" id="AP012051">
    <property type="protein sequence ID" value="BAL80400.1"/>
    <property type="molecule type" value="Genomic_DNA"/>
</dbReference>
<dbReference type="PANTHER" id="PTHR43219:SF2">
    <property type="entry name" value="CRISPR-ASSOCIATED ENDONUCLEASE CAS1"/>
    <property type="match status" value="1"/>
</dbReference>
<dbReference type="OrthoDB" id="9803119at2"/>
<dbReference type="AlphaFoldDB" id="A0A7U6GDH6"/>
<accession>A0A7U6GDH6</accession>
<comment type="subunit">
    <text evidence="9">Homodimer, forms a heterotetramer with a Cas2 homodimer.</text>
</comment>
<dbReference type="Gene3D" id="1.20.120.920">
    <property type="entry name" value="CRISPR-associated endonuclease Cas1, C-terminal domain"/>
    <property type="match status" value="1"/>
</dbReference>
<dbReference type="GO" id="GO:0051607">
    <property type="term" value="P:defense response to virus"/>
    <property type="evidence" value="ECO:0007669"/>
    <property type="project" value="UniProtKB-UniRule"/>
</dbReference>
<comment type="similarity">
    <text evidence="9">Belongs to the CRISPR-associated endonuclease Cas1 family.</text>
</comment>
<keyword evidence="6 9" id="KW-0051">Antiviral defense</keyword>
<comment type="function">
    <text evidence="9">CRISPR (clustered regularly interspaced short palindromic repeat), is an adaptive immune system that provides protection against mobile genetic elements (viruses, transposable elements and conjugative plasmids). CRISPR clusters contain spacers, sequences complementary to antecedent mobile elements, and target invading nucleic acids. CRISPR clusters are transcribed and processed into CRISPR RNA (crRNA). Acts as a dsDNA endonuclease. Involved in the integration of spacer DNA into the CRISPR cassette.</text>
</comment>
<dbReference type="KEGG" id="cex:CSE_02740"/>
<feature type="binding site" evidence="9">
    <location>
        <position position="153"/>
    </location>
    <ligand>
        <name>Mn(2+)</name>
        <dbReference type="ChEBI" id="CHEBI:29035"/>
    </ligand>
</feature>
<name>A0A7U6GDH6_CALEA</name>
<dbReference type="InterPro" id="IPR019858">
    <property type="entry name" value="CRISPR-assoc_Cas1_HMARI/TNEAP"/>
</dbReference>
<dbReference type="CDD" id="cd09722">
    <property type="entry name" value="Cas1_I-B"/>
    <property type="match status" value="1"/>
</dbReference>
<keyword evidence="11" id="KW-1185">Reference proteome</keyword>
<protein>
    <recommendedName>
        <fullName evidence="9">CRISPR-associated endonuclease Cas1</fullName>
        <ecNumber evidence="9">3.1.-.-</ecNumber>
    </recommendedName>
</protein>
<keyword evidence="3 9" id="KW-0255">Endonuclease</keyword>
<sequence>MSRPYYIFSNGRLSRKENTLYVENANEEKRAIPIEDVEVLHIFSEIDLNSKVLNFLAQHNIAVHFYNYYGFYSGSFMPKESNTSGHLTVKQVEHYLDFEKRRYIAISFVEGAIHHMRRNLREYKETEDFIDVMSMELANVYEAKLISELMGCEGRARDAYYKAFNTIFNGKIEIKKRQKHPPNNPVNALISFGNSIIYSVVLTQIYLTQLNPTISYLHEPGEKRYSLSLDIAEIFKPLIADPVIFKLVNNNMLTAGDFEQDLNFCYLTEQGKKKFLKELDQKLNTTIRHRKLRRNVSYKLLIRLECYKLIKHLIGDELYRPFKAWW</sequence>
<evidence type="ECO:0000256" key="2">
    <source>
        <dbReference type="ARBA" id="ARBA00022723"/>
    </source>
</evidence>
<dbReference type="InterPro" id="IPR042211">
    <property type="entry name" value="CRISPR-assoc_Cas1_N"/>
</dbReference>
<evidence type="ECO:0000313" key="10">
    <source>
        <dbReference type="EMBL" id="BAL80400.1"/>
    </source>
</evidence>
<dbReference type="Proteomes" id="UP000004793">
    <property type="component" value="Chromosome"/>
</dbReference>
<dbReference type="Pfam" id="PF01867">
    <property type="entry name" value="Cas_Cas1"/>
    <property type="match status" value="1"/>
</dbReference>
<gene>
    <name evidence="9" type="primary">cas1</name>
    <name evidence="10" type="ordered locus">CSE_02740</name>
</gene>
<evidence type="ECO:0000256" key="9">
    <source>
        <dbReference type="HAMAP-Rule" id="MF_01470"/>
    </source>
</evidence>
<dbReference type="NCBIfam" id="TIGR03641">
    <property type="entry name" value="cas1_HMARI"/>
    <property type="match status" value="1"/>
</dbReference>
<keyword evidence="8 9" id="KW-0464">Manganese</keyword>
<evidence type="ECO:0000256" key="4">
    <source>
        <dbReference type="ARBA" id="ARBA00022801"/>
    </source>
</evidence>
<feature type="binding site" evidence="9">
    <location>
        <position position="218"/>
    </location>
    <ligand>
        <name>Mn(2+)</name>
        <dbReference type="ChEBI" id="CHEBI:29035"/>
    </ligand>
</feature>
<comment type="cofactor">
    <cofactor evidence="9">
        <name>Mg(2+)</name>
        <dbReference type="ChEBI" id="CHEBI:18420"/>
    </cofactor>
    <cofactor evidence="9">
        <name>Mn(2+)</name>
        <dbReference type="ChEBI" id="CHEBI:29035"/>
    </cofactor>
</comment>
<reference evidence="10 11" key="1">
    <citation type="submission" date="2011-01" db="EMBL/GenBank/DDBJ databases">
        <title>Whole genome sequence of Caldisericum exile AZM16c01.</title>
        <authorList>
            <person name="Narita-Yamada S."/>
            <person name="Kawakoshi A."/>
            <person name="Nakamura S."/>
            <person name="Sasagawa M."/>
            <person name="Fukada J."/>
            <person name="Sekine M."/>
            <person name="Kato Y."/>
            <person name="Fukai R."/>
            <person name="Sasaki K."/>
            <person name="Hanamaki A."/>
            <person name="Narita H."/>
            <person name="Konno Y."/>
            <person name="Mori K."/>
            <person name="Yamazaki S."/>
            <person name="Suzuki K."/>
            <person name="Fujita N."/>
        </authorList>
    </citation>
    <scope>NUCLEOTIDE SEQUENCE [LARGE SCALE GENOMIC DNA]</scope>
    <source>
        <strain evidence="11">DSM 21853 / NBRC 104410 / AZM16c01</strain>
    </source>
</reference>
<evidence type="ECO:0000256" key="6">
    <source>
        <dbReference type="ARBA" id="ARBA00023118"/>
    </source>
</evidence>
<dbReference type="EC" id="3.1.-.-" evidence="9"/>
<dbReference type="InterPro" id="IPR002729">
    <property type="entry name" value="CRISPR-assoc_Cas1"/>
</dbReference>
<evidence type="ECO:0000256" key="5">
    <source>
        <dbReference type="ARBA" id="ARBA00022842"/>
    </source>
</evidence>
<dbReference type="GO" id="GO:0016787">
    <property type="term" value="F:hydrolase activity"/>
    <property type="evidence" value="ECO:0007669"/>
    <property type="project" value="UniProtKB-KW"/>
</dbReference>
<evidence type="ECO:0000256" key="7">
    <source>
        <dbReference type="ARBA" id="ARBA00023125"/>
    </source>
</evidence>
<evidence type="ECO:0000256" key="8">
    <source>
        <dbReference type="ARBA" id="ARBA00023211"/>
    </source>
</evidence>
<evidence type="ECO:0000256" key="3">
    <source>
        <dbReference type="ARBA" id="ARBA00022759"/>
    </source>
</evidence>
<dbReference type="PANTHER" id="PTHR43219">
    <property type="entry name" value="CRISPR-ASSOCIATED ENDONUCLEASE CAS1"/>
    <property type="match status" value="1"/>
</dbReference>
<evidence type="ECO:0000256" key="1">
    <source>
        <dbReference type="ARBA" id="ARBA00022722"/>
    </source>
</evidence>
<dbReference type="HAMAP" id="MF_01470">
    <property type="entry name" value="Cas1"/>
    <property type="match status" value="1"/>
</dbReference>
<dbReference type="GO" id="GO:0046872">
    <property type="term" value="F:metal ion binding"/>
    <property type="evidence" value="ECO:0007669"/>
    <property type="project" value="UniProtKB-UniRule"/>
</dbReference>
<dbReference type="NCBIfam" id="TIGR00287">
    <property type="entry name" value="cas1"/>
    <property type="match status" value="1"/>
</dbReference>
<evidence type="ECO:0000313" key="11">
    <source>
        <dbReference type="Proteomes" id="UP000004793"/>
    </source>
</evidence>
<dbReference type="GO" id="GO:0004520">
    <property type="term" value="F:DNA endonuclease activity"/>
    <property type="evidence" value="ECO:0007669"/>
    <property type="project" value="InterPro"/>
</dbReference>
<dbReference type="Gene3D" id="3.100.10.20">
    <property type="entry name" value="CRISPR-associated endonuclease Cas1, N-terminal domain"/>
    <property type="match status" value="1"/>
</dbReference>
<organism evidence="10 11">
    <name type="scientific">Caldisericum exile (strain DSM 21853 / NBRC 104410 / AZM16c01)</name>
    <dbReference type="NCBI Taxonomy" id="511051"/>
    <lineage>
        <taxon>Bacteria</taxon>
        <taxon>Pseudomonadati</taxon>
        <taxon>Caldisericota/Cryosericota group</taxon>
        <taxon>Caldisericota</taxon>
        <taxon>Caldisericia</taxon>
        <taxon>Caldisericales</taxon>
        <taxon>Caldisericaceae</taxon>
        <taxon>Caldisericum</taxon>
    </lineage>
</organism>
<keyword evidence="1 9" id="KW-0540">Nuclease</keyword>
<dbReference type="InterPro" id="IPR042206">
    <property type="entry name" value="CRISPR-assoc_Cas1_C"/>
</dbReference>
<dbReference type="RefSeq" id="WP_014452807.1">
    <property type="nucleotide sequence ID" value="NC_017096.1"/>
</dbReference>
<keyword evidence="4 9" id="KW-0378">Hydrolase</keyword>
<dbReference type="GO" id="GO:0043571">
    <property type="term" value="P:maintenance of CRISPR repeat elements"/>
    <property type="evidence" value="ECO:0007669"/>
    <property type="project" value="UniProtKB-UniRule"/>
</dbReference>
<dbReference type="GO" id="GO:0003677">
    <property type="term" value="F:DNA binding"/>
    <property type="evidence" value="ECO:0007669"/>
    <property type="project" value="UniProtKB-KW"/>
</dbReference>
<feature type="binding site" evidence="9">
    <location>
        <position position="233"/>
    </location>
    <ligand>
        <name>Mn(2+)</name>
        <dbReference type="ChEBI" id="CHEBI:29035"/>
    </ligand>
</feature>
<keyword evidence="5 9" id="KW-0460">Magnesium</keyword>
<keyword evidence="7 9" id="KW-0238">DNA-binding</keyword>